<name>A0ABW5S0J0_9BACL</name>
<evidence type="ECO:0000313" key="2">
    <source>
        <dbReference type="Proteomes" id="UP001597399"/>
    </source>
</evidence>
<accession>A0ABW5S0J0</accession>
<dbReference type="EMBL" id="JBHUMQ010000015">
    <property type="protein sequence ID" value="MFD2693276.1"/>
    <property type="molecule type" value="Genomic_DNA"/>
</dbReference>
<gene>
    <name evidence="1" type="ORF">ACFSUE_06475</name>
</gene>
<dbReference type="Proteomes" id="UP001597399">
    <property type="component" value="Unassembled WGS sequence"/>
</dbReference>
<proteinExistence type="predicted"/>
<organism evidence="1 2">
    <name type="scientific">Sporolactobacillus shoreicorticis</name>
    <dbReference type="NCBI Taxonomy" id="1923877"/>
    <lineage>
        <taxon>Bacteria</taxon>
        <taxon>Bacillati</taxon>
        <taxon>Bacillota</taxon>
        <taxon>Bacilli</taxon>
        <taxon>Bacillales</taxon>
        <taxon>Sporolactobacillaceae</taxon>
        <taxon>Sporolactobacillus</taxon>
    </lineage>
</organism>
<keyword evidence="2" id="KW-1185">Reference proteome</keyword>
<evidence type="ECO:0000313" key="1">
    <source>
        <dbReference type="EMBL" id="MFD2693276.1"/>
    </source>
</evidence>
<protein>
    <submittedName>
        <fullName evidence="1">NETI motif-containing protein</fullName>
    </submittedName>
</protein>
<comment type="caution">
    <text evidence="1">The sequence shown here is derived from an EMBL/GenBank/DDBJ whole genome shotgun (WGS) entry which is preliminary data.</text>
</comment>
<dbReference type="Pfam" id="PF14044">
    <property type="entry name" value="NETI"/>
    <property type="match status" value="1"/>
</dbReference>
<dbReference type="RefSeq" id="WP_373689395.1">
    <property type="nucleotide sequence ID" value="NZ_JAMXWM010000002.1"/>
</dbReference>
<reference evidence="2" key="1">
    <citation type="journal article" date="2019" name="Int. J. Syst. Evol. Microbiol.">
        <title>The Global Catalogue of Microorganisms (GCM) 10K type strain sequencing project: providing services to taxonomists for standard genome sequencing and annotation.</title>
        <authorList>
            <consortium name="The Broad Institute Genomics Platform"/>
            <consortium name="The Broad Institute Genome Sequencing Center for Infectious Disease"/>
            <person name="Wu L."/>
            <person name="Ma J."/>
        </authorList>
    </citation>
    <scope>NUCLEOTIDE SEQUENCE [LARGE SCALE GENOMIC DNA]</scope>
    <source>
        <strain evidence="2">TISTR 2466</strain>
    </source>
</reference>
<sequence>MCRIFETVIDLNKKKRKPDEKVVTKKQFFVKENETISQCLERMKAEGYVPIRRTERPIFRETASGPECVGRQCVFEGKLILSKGEQ</sequence>
<dbReference type="InterPro" id="IPR025930">
    <property type="entry name" value="NETI"/>
</dbReference>